<protein>
    <submittedName>
        <fullName evidence="4">Thiamine phosphate synthase</fullName>
    </submittedName>
</protein>
<dbReference type="Pfam" id="PF02581">
    <property type="entry name" value="TMP-TENI"/>
    <property type="match status" value="1"/>
</dbReference>
<evidence type="ECO:0000256" key="2">
    <source>
        <dbReference type="ARBA" id="ARBA00022977"/>
    </source>
</evidence>
<dbReference type="EMBL" id="SRPJ01000002">
    <property type="protein sequence ID" value="TGN27430.1"/>
    <property type="molecule type" value="Genomic_DNA"/>
</dbReference>
<name>A0A4Z1BNR9_9STAP</name>
<organism evidence="4 5">
    <name type="scientific">Staphylococcus pragensis</name>
    <dbReference type="NCBI Taxonomy" id="1611836"/>
    <lineage>
        <taxon>Bacteria</taxon>
        <taxon>Bacillati</taxon>
        <taxon>Bacillota</taxon>
        <taxon>Bacilli</taxon>
        <taxon>Bacillales</taxon>
        <taxon>Staphylococcaceae</taxon>
        <taxon>Staphylococcus</taxon>
    </lineage>
</organism>
<dbReference type="SUPFAM" id="SSF51391">
    <property type="entry name" value="Thiamin phosphate synthase"/>
    <property type="match status" value="1"/>
</dbReference>
<dbReference type="InterPro" id="IPR013785">
    <property type="entry name" value="Aldolase_TIM"/>
</dbReference>
<dbReference type="GO" id="GO:0004789">
    <property type="term" value="F:thiamine-phosphate diphosphorylase activity"/>
    <property type="evidence" value="ECO:0007669"/>
    <property type="project" value="TreeGrafter"/>
</dbReference>
<comment type="pathway">
    <text evidence="1">Cofactor biosynthesis; thiamine diphosphate biosynthesis.</text>
</comment>
<dbReference type="Proteomes" id="UP000297459">
    <property type="component" value="Unassembled WGS sequence"/>
</dbReference>
<evidence type="ECO:0000256" key="1">
    <source>
        <dbReference type="ARBA" id="ARBA00004948"/>
    </source>
</evidence>
<feature type="domain" description="Thiamine phosphate synthase/TenI" evidence="3">
    <location>
        <begin position="24"/>
        <end position="176"/>
    </location>
</feature>
<dbReference type="PANTHER" id="PTHR20857">
    <property type="entry name" value="THIAMINE-PHOSPHATE PYROPHOSPHORYLASE"/>
    <property type="match status" value="1"/>
</dbReference>
<proteinExistence type="predicted"/>
<gene>
    <name evidence="4" type="ORF">E2558_06185</name>
</gene>
<keyword evidence="2" id="KW-0784">Thiamine biosynthesis</keyword>
<evidence type="ECO:0000259" key="3">
    <source>
        <dbReference type="Pfam" id="PF02581"/>
    </source>
</evidence>
<accession>A0A4Z1BNR9</accession>
<keyword evidence="5" id="KW-1185">Reference proteome</keyword>
<evidence type="ECO:0000313" key="4">
    <source>
        <dbReference type="EMBL" id="TGN27430.1"/>
    </source>
</evidence>
<sequence length="197" mass="22714">MRHIFIAITTYKDLTDEDLQHFLAIAKGIDGLLFRTPMSREALFNFITQLLDAGFPKEKVIIHSDVKLLESLSLSRLHCREMDKTAFDYKQRYPHVEVSMSTHSKESVKQAYEHGLDYVFYGHIFTTPSKPNQQPRSQEEVNDVLRLPIPIYAIGGITKETIHQLPKGFTGICAISFFMNASLQQIEQLRKEWLKDA</sequence>
<dbReference type="InterPro" id="IPR022998">
    <property type="entry name" value="ThiamineP_synth_TenI"/>
</dbReference>
<dbReference type="GO" id="GO:0009228">
    <property type="term" value="P:thiamine biosynthetic process"/>
    <property type="evidence" value="ECO:0007669"/>
    <property type="project" value="UniProtKB-KW"/>
</dbReference>
<dbReference type="PANTHER" id="PTHR20857:SF22">
    <property type="entry name" value="THIAZOLE TAUTOMERASE"/>
    <property type="match status" value="1"/>
</dbReference>
<dbReference type="RefSeq" id="WP_126565518.1">
    <property type="nucleotide sequence ID" value="NZ_BMCY01000002.1"/>
</dbReference>
<comment type="caution">
    <text evidence="4">The sequence shown here is derived from an EMBL/GenBank/DDBJ whole genome shotgun (WGS) entry which is preliminary data.</text>
</comment>
<dbReference type="CDD" id="cd00564">
    <property type="entry name" value="TMP_TenI"/>
    <property type="match status" value="1"/>
</dbReference>
<reference evidence="4 5" key="1">
    <citation type="submission" date="2019-04" db="EMBL/GenBank/DDBJ databases">
        <title>Genomic characterization of Staphylococcus petrasii strains.</title>
        <authorList>
            <person name="Vrbovska V."/>
            <person name="Kovarovic V."/>
            <person name="Maslanova I."/>
            <person name="Indrakova A."/>
            <person name="Petras P."/>
            <person name="Sedo O."/>
            <person name="Svec P."/>
            <person name="Fisarova L."/>
            <person name="Sedlacek I."/>
            <person name="Doskar J."/>
            <person name="Pantucek R."/>
        </authorList>
    </citation>
    <scope>NUCLEOTIDE SEQUENCE [LARGE SCALE GENOMIC DNA]</scope>
    <source>
        <strain evidence="4 5">CCM 8529</strain>
    </source>
</reference>
<dbReference type="Gene3D" id="3.20.20.70">
    <property type="entry name" value="Aldolase class I"/>
    <property type="match status" value="1"/>
</dbReference>
<dbReference type="InterPro" id="IPR036206">
    <property type="entry name" value="ThiamineP_synth_sf"/>
</dbReference>
<evidence type="ECO:0000313" key="5">
    <source>
        <dbReference type="Proteomes" id="UP000297459"/>
    </source>
</evidence>
<dbReference type="GO" id="GO:0005737">
    <property type="term" value="C:cytoplasm"/>
    <property type="evidence" value="ECO:0007669"/>
    <property type="project" value="TreeGrafter"/>
</dbReference>
<dbReference type="AlphaFoldDB" id="A0A4Z1BNR9"/>